<sequence length="234" mass="26814">MAQYEQLDSRRRSEGSVENLTTPDREQWHKLKHPETIGQRYARHTMVVAKYIILHVLVPFLSIWIALRLSEGHSRGHGRDEFILERTYGSDARFMSLDKKFDYVWADDMKLNIYPLPKDGSLGPEVDIARAQGIETGSIAMFHNLHCLAMIRMTLQEAHYGNPPGLDYHDDDHWPHCLHHLRKAILCHADDVVELPKWNNGSLGAPLVSGVADVRHCRSSDAMYQLRDRLVSLG</sequence>
<keyword evidence="5" id="KW-0472">Membrane</keyword>
<evidence type="ECO:0000313" key="7">
    <source>
        <dbReference type="Proteomes" id="UP001296104"/>
    </source>
</evidence>
<evidence type="ECO:0000256" key="2">
    <source>
        <dbReference type="ARBA" id="ARBA00023002"/>
    </source>
</evidence>
<dbReference type="PANTHER" id="PTHR33365">
    <property type="entry name" value="YALI0B05434P"/>
    <property type="match status" value="1"/>
</dbReference>
<dbReference type="Pfam" id="PF11807">
    <property type="entry name" value="UstYa"/>
    <property type="match status" value="1"/>
</dbReference>
<protein>
    <submittedName>
        <fullName evidence="6">Uncharacterized protein</fullName>
    </submittedName>
</protein>
<evidence type="ECO:0000256" key="4">
    <source>
        <dbReference type="SAM" id="MobiDB-lite"/>
    </source>
</evidence>
<keyword evidence="5" id="KW-1133">Transmembrane helix</keyword>
<dbReference type="InterPro" id="IPR021765">
    <property type="entry name" value="UstYa-like"/>
</dbReference>
<dbReference type="AlphaFoldDB" id="A0AAI8W1G6"/>
<comment type="pathway">
    <text evidence="1">Mycotoxin biosynthesis.</text>
</comment>
<organism evidence="6 7">
    <name type="scientific">Lecanosticta acicola</name>
    <dbReference type="NCBI Taxonomy" id="111012"/>
    <lineage>
        <taxon>Eukaryota</taxon>
        <taxon>Fungi</taxon>
        <taxon>Dikarya</taxon>
        <taxon>Ascomycota</taxon>
        <taxon>Pezizomycotina</taxon>
        <taxon>Dothideomycetes</taxon>
        <taxon>Dothideomycetidae</taxon>
        <taxon>Mycosphaerellales</taxon>
        <taxon>Mycosphaerellaceae</taxon>
        <taxon>Lecanosticta</taxon>
    </lineage>
</organism>
<comment type="caution">
    <text evidence="6">The sequence shown here is derived from an EMBL/GenBank/DDBJ whole genome shotgun (WGS) entry which is preliminary data.</text>
</comment>
<name>A0AAI8W1G6_9PEZI</name>
<evidence type="ECO:0000256" key="3">
    <source>
        <dbReference type="ARBA" id="ARBA00035112"/>
    </source>
</evidence>
<proteinExistence type="inferred from homology"/>
<dbReference type="GO" id="GO:0043386">
    <property type="term" value="P:mycotoxin biosynthetic process"/>
    <property type="evidence" value="ECO:0007669"/>
    <property type="project" value="InterPro"/>
</dbReference>
<comment type="similarity">
    <text evidence="3">Belongs to the ustYa family.</text>
</comment>
<dbReference type="EMBL" id="CAVMBE010000002">
    <property type="protein sequence ID" value="CAK3781072.1"/>
    <property type="molecule type" value="Genomic_DNA"/>
</dbReference>
<dbReference type="GO" id="GO:0016491">
    <property type="term" value="F:oxidoreductase activity"/>
    <property type="evidence" value="ECO:0007669"/>
    <property type="project" value="UniProtKB-KW"/>
</dbReference>
<feature type="region of interest" description="Disordered" evidence="4">
    <location>
        <begin position="1"/>
        <end position="25"/>
    </location>
</feature>
<gene>
    <name evidence="6" type="ORF">LECACI_7A000569</name>
</gene>
<accession>A0AAI8W1G6</accession>
<evidence type="ECO:0000256" key="1">
    <source>
        <dbReference type="ARBA" id="ARBA00004685"/>
    </source>
</evidence>
<dbReference type="Proteomes" id="UP001296104">
    <property type="component" value="Unassembled WGS sequence"/>
</dbReference>
<dbReference type="PANTHER" id="PTHR33365:SF11">
    <property type="entry name" value="TAT PATHWAY SIGNAL SEQUENCE"/>
    <property type="match status" value="1"/>
</dbReference>
<keyword evidence="2" id="KW-0560">Oxidoreductase</keyword>
<evidence type="ECO:0000313" key="6">
    <source>
        <dbReference type="EMBL" id="CAK3781072.1"/>
    </source>
</evidence>
<evidence type="ECO:0000256" key="5">
    <source>
        <dbReference type="SAM" id="Phobius"/>
    </source>
</evidence>
<reference evidence="6" key="1">
    <citation type="submission" date="2023-11" db="EMBL/GenBank/DDBJ databases">
        <authorList>
            <person name="Alioto T."/>
            <person name="Alioto T."/>
            <person name="Gomez Garrido J."/>
        </authorList>
    </citation>
    <scope>NUCLEOTIDE SEQUENCE</scope>
</reference>
<keyword evidence="7" id="KW-1185">Reference proteome</keyword>
<keyword evidence="5" id="KW-0812">Transmembrane</keyword>
<feature type="transmembrane region" description="Helical" evidence="5">
    <location>
        <begin position="48"/>
        <end position="67"/>
    </location>
</feature>